<sequence>MLAFAAQASAVKVADWQRQLVALGYTLVVDGDFGPRTDAATRSFQSSRGLTVDGVVGPKTRAAAGANDVQRASLPASWQRWHGATPEPRGAPEGSILAVRGLEKMTPEFRAKIIDLCADLGIPVDSMCAIISNESAGFNPRALNPLPAAGLIQLTTGANLPGFRTKDAIRSIINMSAEEQVDRVIRPYYERMPAAKGAHPGHLYMLNFLPSDANKGEAFKLGIRDAEGWRGQVYAKNYGFDRERRGYFTIGDVYAVAATMCRTARWRRIRVDGSLA</sequence>
<dbReference type="InterPro" id="IPR023346">
    <property type="entry name" value="Lysozyme-like_dom_sf"/>
</dbReference>
<dbReference type="InterPro" id="IPR036365">
    <property type="entry name" value="PGBD-like_sf"/>
</dbReference>
<dbReference type="AlphaFoldDB" id="A0A4V0NDP2"/>
<feature type="domain" description="Peptidoglycan binding-like" evidence="1">
    <location>
        <begin position="13"/>
        <end position="63"/>
    </location>
</feature>
<dbReference type="InterPro" id="IPR036366">
    <property type="entry name" value="PGBDSf"/>
</dbReference>
<organism evidence="2 3">
    <name type="scientific">Sorangium cellulosum</name>
    <name type="common">Polyangium cellulosum</name>
    <dbReference type="NCBI Taxonomy" id="56"/>
    <lineage>
        <taxon>Bacteria</taxon>
        <taxon>Pseudomonadati</taxon>
        <taxon>Myxococcota</taxon>
        <taxon>Polyangia</taxon>
        <taxon>Polyangiales</taxon>
        <taxon>Polyangiaceae</taxon>
        <taxon>Sorangium</taxon>
    </lineage>
</organism>
<dbReference type="SUPFAM" id="SSF47090">
    <property type="entry name" value="PGBD-like"/>
    <property type="match status" value="1"/>
</dbReference>
<evidence type="ECO:0000313" key="2">
    <source>
        <dbReference type="EMBL" id="AUX23362.1"/>
    </source>
</evidence>
<evidence type="ECO:0000313" key="3">
    <source>
        <dbReference type="Proteomes" id="UP000295781"/>
    </source>
</evidence>
<reference evidence="2 3" key="1">
    <citation type="submission" date="2015-09" db="EMBL/GenBank/DDBJ databases">
        <title>Sorangium comparison.</title>
        <authorList>
            <person name="Zaburannyi N."/>
            <person name="Bunk B."/>
            <person name="Overmann J."/>
            <person name="Mueller R."/>
        </authorList>
    </citation>
    <scope>NUCLEOTIDE SEQUENCE [LARGE SCALE GENOMIC DNA]</scope>
    <source>
        <strain evidence="2 3">So ceGT47</strain>
    </source>
</reference>
<dbReference type="Proteomes" id="UP000295781">
    <property type="component" value="Chromosome"/>
</dbReference>
<dbReference type="InterPro" id="IPR002477">
    <property type="entry name" value="Peptidoglycan-bd-like"/>
</dbReference>
<dbReference type="SUPFAM" id="SSF53955">
    <property type="entry name" value="Lysozyme-like"/>
    <property type="match status" value="1"/>
</dbReference>
<accession>A0A4V0NDP2</accession>
<protein>
    <recommendedName>
        <fullName evidence="1">Peptidoglycan binding-like domain-containing protein</fullName>
    </recommendedName>
</protein>
<dbReference type="Pfam" id="PF01471">
    <property type="entry name" value="PG_binding_1"/>
    <property type="match status" value="1"/>
</dbReference>
<dbReference type="Gene3D" id="1.10.101.10">
    <property type="entry name" value="PGBD-like superfamily/PGBD"/>
    <property type="match status" value="1"/>
</dbReference>
<name>A0A4V0NDP2_SORCE</name>
<dbReference type="EMBL" id="CP012670">
    <property type="protein sequence ID" value="AUX23362.1"/>
    <property type="molecule type" value="Genomic_DNA"/>
</dbReference>
<evidence type="ECO:0000259" key="1">
    <source>
        <dbReference type="Pfam" id="PF01471"/>
    </source>
</evidence>
<gene>
    <name evidence="2" type="ORF">SOCEGT47_038850</name>
</gene>
<proteinExistence type="predicted"/>